<dbReference type="InterPro" id="IPR036514">
    <property type="entry name" value="SGNH_hydro_sf"/>
</dbReference>
<organism evidence="4 5">
    <name type="scientific">Pontiella desulfatans</name>
    <dbReference type="NCBI Taxonomy" id="2750659"/>
    <lineage>
        <taxon>Bacteria</taxon>
        <taxon>Pseudomonadati</taxon>
        <taxon>Kiritimatiellota</taxon>
        <taxon>Kiritimatiellia</taxon>
        <taxon>Kiritimatiellales</taxon>
        <taxon>Pontiellaceae</taxon>
        <taxon>Pontiella</taxon>
    </lineage>
</organism>
<dbReference type="PANTHER" id="PTHR22901:SF0">
    <property type="entry name" value="SIALATE O-ACETYLESTERASE"/>
    <property type="match status" value="1"/>
</dbReference>
<reference evidence="4 5" key="1">
    <citation type="submission" date="2019-04" db="EMBL/GenBank/DDBJ databases">
        <authorList>
            <person name="Van Vliet M D."/>
        </authorList>
    </citation>
    <scope>NUCLEOTIDE SEQUENCE [LARGE SCALE GENOMIC DNA]</scope>
    <source>
        <strain evidence="4 5">F1</strain>
    </source>
</reference>
<dbReference type="PANTHER" id="PTHR22901">
    <property type="entry name" value="SIALATE O-ACETYLESTERASE"/>
    <property type="match status" value="1"/>
</dbReference>
<evidence type="ECO:0000256" key="1">
    <source>
        <dbReference type="ARBA" id="ARBA00022801"/>
    </source>
</evidence>
<dbReference type="GO" id="GO:0001681">
    <property type="term" value="F:sialate O-acetylesterase activity"/>
    <property type="evidence" value="ECO:0007669"/>
    <property type="project" value="InterPro"/>
</dbReference>
<feature type="domain" description="Sialate O-acetylesterase" evidence="3">
    <location>
        <begin position="370"/>
        <end position="631"/>
    </location>
</feature>
<evidence type="ECO:0000313" key="4">
    <source>
        <dbReference type="EMBL" id="VGO13268.1"/>
    </source>
</evidence>
<dbReference type="Pfam" id="PF03629">
    <property type="entry name" value="SASA"/>
    <property type="match status" value="1"/>
</dbReference>
<dbReference type="InterPro" id="IPR039329">
    <property type="entry name" value="SIAE"/>
</dbReference>
<dbReference type="Gene3D" id="3.40.50.1110">
    <property type="entry name" value="SGNH hydrolase"/>
    <property type="match status" value="1"/>
</dbReference>
<accession>A0A6C2TZX0</accession>
<keyword evidence="2" id="KW-0732">Signal</keyword>
<dbReference type="Proteomes" id="UP000366872">
    <property type="component" value="Unassembled WGS sequence"/>
</dbReference>
<evidence type="ECO:0000256" key="2">
    <source>
        <dbReference type="SAM" id="SignalP"/>
    </source>
</evidence>
<dbReference type="GO" id="GO:0005975">
    <property type="term" value="P:carbohydrate metabolic process"/>
    <property type="evidence" value="ECO:0007669"/>
    <property type="project" value="TreeGrafter"/>
</dbReference>
<proteinExistence type="predicted"/>
<protein>
    <recommendedName>
        <fullName evidence="3">Sialate O-acetylesterase domain-containing protein</fullName>
    </recommendedName>
</protein>
<dbReference type="RefSeq" id="WP_136078854.1">
    <property type="nucleotide sequence ID" value="NZ_CAAHFG010000001.1"/>
</dbReference>
<feature type="chain" id="PRO_5025533641" description="Sialate O-acetylesterase domain-containing protein" evidence="2">
    <location>
        <begin position="20"/>
        <end position="1292"/>
    </location>
</feature>
<name>A0A6C2TZX0_PONDE</name>
<feature type="signal peptide" evidence="2">
    <location>
        <begin position="1"/>
        <end position="19"/>
    </location>
</feature>
<keyword evidence="1" id="KW-0378">Hydrolase</keyword>
<dbReference type="Gene3D" id="2.60.40.10">
    <property type="entry name" value="Immunoglobulins"/>
    <property type="match status" value="1"/>
</dbReference>
<dbReference type="InterPro" id="IPR005181">
    <property type="entry name" value="SASA"/>
</dbReference>
<sequence>MKRMMIGLMVMLAATGVQAEVYTWDGGAGTINFGDADNWNPDSSLYTTADSFSIDGNASVRTGGSSFNVGDFEVKSGSALTVSVGDSFSIASSDTAQEVNGGTLNVFGTFNAQGNRWDATGTMNVSGNLQSTGNFIAGGNLSVNHTSANTVLKIAQGGRNNLNVDFIYNINGGTLNIYSELDLYCTAGGSAAVYLNGGDLKLGFNGGLQSGVGYLTNNITLSGGDDGIIFTDEASEMILSGDRTALAEGWIEAGMVSSQGGVLQVSYDADQDRTVVAMSDEVAPLLEVDALFKEHMVLQRGESIPVFGTANTGATVTVMFNGQTNAAVADVDGDWQVDLNPMTANATGQSLSVQSSVGNLQSSIADVLVGDVWLCGGQSNMDTSVNQYSFVKASFTNENFSNPLIRLYSVKGDFAATPQEDVTGLNSAFNGSWVIPQDESYFAFSAVGMCFGRRLQPEVGVPVGLIESAVGGSQIVPWIPAEALTELGFSALQAPPDRGLDARRQPCGYYNGMIHALRRLPIKGVIWYQGESNAGHPTMSRYDELYSALVSSWRERFGQPDLPFYTVQLAPYGIVPYDPVKESWAWLREEQEQAAGETNVHRIVTTDLGEFRNIHPHDKVPVGERLADRVLQDMGLLSTDSFPEFESMQISGSRVELDFSEVGTGLKSAYVAMNDNTGLEPGTDPDAHVANTNELVGFMICGADQNFVEANAVITDANTVEVWSDSVPAPVAVRYAWANFPLANLANSDGLPAAPFRTDTFDMPIFRGPFIDSVATEDLPAHAVTATLDDQPEYSVVTTEIIGGREAIRASLGDYGTRAIHFFAGHVDLRNGQAPGQTISIDFYDDGPGVIAVLYNGTAGNGTAGLIHMTGTETWRRISIPLDDARLGGGLYGADLRIEAPRDVYYSNVCTIPDEAVDPEPNGPVSMNPATPTATHLGWNDAIWGTSAAVPVSTNDYVYDKSGVWLNALGDKGEFQGRSLRLMSGTSLFVKGGGSIGTLILDGGVFQHRSGGSHSVLTGQMTVTNDSKLSNITGDLDLNASLSGTGQLTVEAFTTDGQRVVFGGSDDGFSGTFLLHNSGGDNAHLGVQFNQSYPQASLTFTGGATPVRAPVYQLVNTITFAAVSMPSAANPAQLISLPNGGYDAVALAAAGVHSDYYADLGGTLLVGLSAYDHWAGQWPTPVGSETEDPDGDGVSNWKEYALGGNPTDILDAGRPVRLTIANGQAIFTHPNRSGLDANYRVLASTNLISPSWIPVDLPAVKTNEVDGSLREIDKAFDPADKNLFLRLDVETR</sequence>
<dbReference type="InterPro" id="IPR013783">
    <property type="entry name" value="Ig-like_fold"/>
</dbReference>
<dbReference type="EMBL" id="CAAHFG010000001">
    <property type="protein sequence ID" value="VGO13268.1"/>
    <property type="molecule type" value="Genomic_DNA"/>
</dbReference>
<evidence type="ECO:0000313" key="5">
    <source>
        <dbReference type="Proteomes" id="UP000366872"/>
    </source>
</evidence>
<keyword evidence="5" id="KW-1185">Reference proteome</keyword>
<gene>
    <name evidence="4" type="ORF">PDESU_01824</name>
</gene>
<dbReference type="SUPFAM" id="SSF52266">
    <property type="entry name" value="SGNH hydrolase"/>
    <property type="match status" value="1"/>
</dbReference>
<evidence type="ECO:0000259" key="3">
    <source>
        <dbReference type="Pfam" id="PF03629"/>
    </source>
</evidence>